<organism evidence="9 10">
    <name type="scientific">Neolecta irregularis (strain DAH-3)</name>
    <dbReference type="NCBI Taxonomy" id="1198029"/>
    <lineage>
        <taxon>Eukaryota</taxon>
        <taxon>Fungi</taxon>
        <taxon>Dikarya</taxon>
        <taxon>Ascomycota</taxon>
        <taxon>Taphrinomycotina</taxon>
        <taxon>Neolectales</taxon>
        <taxon>Neolectaceae</taxon>
        <taxon>Neolecta</taxon>
    </lineage>
</organism>
<dbReference type="Pfam" id="PF03371">
    <property type="entry name" value="PRP38"/>
    <property type="match status" value="1"/>
</dbReference>
<dbReference type="EMBL" id="LXFE01003971">
    <property type="protein sequence ID" value="OLL22043.1"/>
    <property type="molecule type" value="Genomic_DNA"/>
</dbReference>
<reference evidence="9 10" key="1">
    <citation type="submission" date="2016-04" db="EMBL/GenBank/DDBJ databases">
        <title>Evolutionary innovation and constraint leading to complex multicellularity in the Ascomycota.</title>
        <authorList>
            <person name="Cisse O."/>
            <person name="Nguyen A."/>
            <person name="Hewitt D.A."/>
            <person name="Jedd G."/>
            <person name="Stajich J.E."/>
        </authorList>
    </citation>
    <scope>NUCLEOTIDE SEQUENCE [LARGE SCALE GENOMIC DNA]</scope>
    <source>
        <strain evidence="9 10">DAH-3</strain>
    </source>
</reference>
<evidence type="ECO:0000313" key="10">
    <source>
        <dbReference type="Proteomes" id="UP000186594"/>
    </source>
</evidence>
<evidence type="ECO:0000256" key="4">
    <source>
        <dbReference type="ARBA" id="ARBA00022728"/>
    </source>
</evidence>
<evidence type="ECO:0000313" key="9">
    <source>
        <dbReference type="EMBL" id="OLL22043.1"/>
    </source>
</evidence>
<dbReference type="GO" id="GO:0000398">
    <property type="term" value="P:mRNA splicing, via spliceosome"/>
    <property type="evidence" value="ECO:0007669"/>
    <property type="project" value="UniProtKB-UniRule"/>
</dbReference>
<comment type="similarity">
    <text evidence="2 7">Belongs to the PRP38 family.</text>
</comment>
<protein>
    <recommendedName>
        <fullName evidence="7">Pre-mRNA-splicing factor 38</fullName>
    </recommendedName>
</protein>
<dbReference type="OrthoDB" id="190958at2759"/>
<sequence>MLGREYYYSGSAVHGMNPSYLIEKIIRERILDTRYYKEHCFGLTAETILDKVVNLKYIGGQYSNQKPTEFLCLIFKLLQIHPEKEIIEEYLKDQDFKYLRSFAAFYIRLTFPPVECFKILEPLLVDYRKLKVRANDGFQLTFMDQFIDDLLTQERVCDIALPRLPSRYQLEETEEIEPRESPLKSELNSQDGMESSDED</sequence>
<evidence type="ECO:0000256" key="5">
    <source>
        <dbReference type="ARBA" id="ARBA00023187"/>
    </source>
</evidence>
<keyword evidence="10" id="KW-1185">Reference proteome</keyword>
<comment type="function">
    <text evidence="7">Required for pre-mRNA splicing.</text>
</comment>
<dbReference type="STRING" id="1198029.A0A1U7LHH2"/>
<dbReference type="Proteomes" id="UP000186594">
    <property type="component" value="Unassembled WGS sequence"/>
</dbReference>
<evidence type="ECO:0000256" key="7">
    <source>
        <dbReference type="RuleBase" id="RU367025"/>
    </source>
</evidence>
<dbReference type="PANTHER" id="PTHR23142">
    <property type="entry name" value="PRE-MRNA-SPLICING FACTOR 38A-RELATED"/>
    <property type="match status" value="1"/>
</dbReference>
<evidence type="ECO:0000256" key="1">
    <source>
        <dbReference type="ARBA" id="ARBA00004123"/>
    </source>
</evidence>
<dbReference type="AlphaFoldDB" id="A0A1U7LHH2"/>
<keyword evidence="4 7" id="KW-0747">Spliceosome</keyword>
<evidence type="ECO:0000256" key="3">
    <source>
        <dbReference type="ARBA" id="ARBA00022664"/>
    </source>
</evidence>
<keyword evidence="5 7" id="KW-0508">mRNA splicing</keyword>
<keyword evidence="6 7" id="KW-0539">Nucleus</keyword>
<dbReference type="OMA" id="GEHFKYL"/>
<feature type="region of interest" description="Disordered" evidence="8">
    <location>
        <begin position="170"/>
        <end position="199"/>
    </location>
</feature>
<name>A0A1U7LHH2_NEOID</name>
<comment type="caution">
    <text evidence="9">The sequence shown here is derived from an EMBL/GenBank/DDBJ whole genome shotgun (WGS) entry which is preliminary data.</text>
</comment>
<gene>
    <name evidence="9" type="ORF">NEOLI_002989</name>
</gene>
<dbReference type="GO" id="GO:0005681">
    <property type="term" value="C:spliceosomal complex"/>
    <property type="evidence" value="ECO:0007669"/>
    <property type="project" value="UniProtKB-KW"/>
</dbReference>
<proteinExistence type="inferred from homology"/>
<comment type="subcellular location">
    <subcellularLocation>
        <location evidence="1 7">Nucleus</location>
    </subcellularLocation>
</comment>
<accession>A0A1U7LHH2</accession>
<dbReference type="InterPro" id="IPR005037">
    <property type="entry name" value="PRP38"/>
</dbReference>
<dbReference type="GO" id="GO:0046540">
    <property type="term" value="C:U4/U6 x U5 tri-snRNP complex"/>
    <property type="evidence" value="ECO:0007669"/>
    <property type="project" value="EnsemblFungi"/>
</dbReference>
<keyword evidence="3 7" id="KW-0507">mRNA processing</keyword>
<evidence type="ECO:0000256" key="8">
    <source>
        <dbReference type="SAM" id="MobiDB-lite"/>
    </source>
</evidence>
<evidence type="ECO:0000256" key="2">
    <source>
        <dbReference type="ARBA" id="ARBA00006164"/>
    </source>
</evidence>
<evidence type="ECO:0000256" key="6">
    <source>
        <dbReference type="ARBA" id="ARBA00023242"/>
    </source>
</evidence>